<comment type="catalytic activity">
    <reaction evidence="6">
        <text>L-arabinose(out) + ATP + H2O = L-arabinose(in) + ADP + phosphate + H(+)</text>
        <dbReference type="Rhea" id="RHEA:30007"/>
        <dbReference type="ChEBI" id="CHEBI:15377"/>
        <dbReference type="ChEBI" id="CHEBI:15378"/>
        <dbReference type="ChEBI" id="CHEBI:17535"/>
        <dbReference type="ChEBI" id="CHEBI:30616"/>
        <dbReference type="ChEBI" id="CHEBI:43474"/>
        <dbReference type="ChEBI" id="CHEBI:456216"/>
        <dbReference type="EC" id="7.5.2.13"/>
    </reaction>
    <physiologicalReaction direction="left-to-right" evidence="6">
        <dbReference type="Rhea" id="RHEA:30008"/>
    </physiologicalReaction>
</comment>
<comment type="subunit">
    <text evidence="9">The complex is composed of two ATP-binding proteins (XacJ and XacK), two transmembrane proteins (XacH and XacI) and a solute-binding protein (XacG).</text>
</comment>
<dbReference type="InterPro" id="IPR017871">
    <property type="entry name" value="ABC_transporter-like_CS"/>
</dbReference>
<proteinExistence type="inferred from homology"/>
<dbReference type="SUPFAM" id="SSF50331">
    <property type="entry name" value="MOP-like"/>
    <property type="match status" value="1"/>
</dbReference>
<dbReference type="InterPro" id="IPR003439">
    <property type="entry name" value="ABC_transporter-like_ATP-bd"/>
</dbReference>
<comment type="catalytic activity">
    <reaction evidence="5">
        <text>D-xylose(out) + ATP + H2O = D-xylose(in) + ADP + phosphate + H(+)</text>
        <dbReference type="Rhea" id="RHEA:29899"/>
        <dbReference type="ChEBI" id="CHEBI:15377"/>
        <dbReference type="ChEBI" id="CHEBI:15378"/>
        <dbReference type="ChEBI" id="CHEBI:30616"/>
        <dbReference type="ChEBI" id="CHEBI:43474"/>
        <dbReference type="ChEBI" id="CHEBI:53455"/>
        <dbReference type="ChEBI" id="CHEBI:456216"/>
        <dbReference type="EC" id="7.5.2.13"/>
    </reaction>
    <physiologicalReaction direction="left-to-right" evidence="5">
        <dbReference type="Rhea" id="RHEA:29900"/>
    </physiologicalReaction>
</comment>
<keyword evidence="13" id="KW-1185">Reference proteome</keyword>
<evidence type="ECO:0000259" key="11">
    <source>
        <dbReference type="PROSITE" id="PS50893"/>
    </source>
</evidence>
<dbReference type="EC" id="7.5.2.13" evidence="10"/>
<dbReference type="Pfam" id="PF00005">
    <property type="entry name" value="ABC_tran"/>
    <property type="match status" value="1"/>
</dbReference>
<dbReference type="CDD" id="cd03301">
    <property type="entry name" value="ABC_MalK_N"/>
    <property type="match status" value="1"/>
</dbReference>
<evidence type="ECO:0000256" key="2">
    <source>
        <dbReference type="ARBA" id="ARBA00022448"/>
    </source>
</evidence>
<comment type="function">
    <text evidence="7">Part of the ABC transporter complex XacGHIJK involved in the uptake of xylose and arabinose. Responsible for energy coupling to the transport system.</text>
</comment>
<gene>
    <name evidence="12" type="ORF">ACFPFO_05195</name>
</gene>
<dbReference type="InterPro" id="IPR015855">
    <property type="entry name" value="ABC_transpr_MalK-like"/>
</dbReference>
<dbReference type="FunFam" id="3.40.50.300:FF:000042">
    <property type="entry name" value="Maltose/maltodextrin ABC transporter, ATP-binding protein"/>
    <property type="match status" value="1"/>
</dbReference>
<evidence type="ECO:0000256" key="10">
    <source>
        <dbReference type="ARBA" id="ARBA00066315"/>
    </source>
</evidence>
<protein>
    <recommendedName>
        <fullName evidence="10">ABC-type D-xylose/L-arabinose transporter</fullName>
        <ecNumber evidence="10">7.5.2.13</ecNumber>
    </recommendedName>
</protein>
<keyword evidence="4 12" id="KW-0067">ATP-binding</keyword>
<sequence length="397" mass="43681">MARVTLDHVTKRYEDVVAVNDMNLDIKDGEFVCLVGPSGCGKSTTMETIAGLTKPTEGTIHIGDTDVTRLPPKDRGVAMVFQNIALFPHMDVYENISFGLRLRNYDKEEIDRRVDEAADVVQLEGMLDREPNELSGGQQQRVAIARAIVRNPDVFLMDEPLANLDAKLRVHMRTELQRLHKELDTTIIYVTHDQAEAMTMSDRIAVLNAGELQQIDPPLVCYNEPTNRFVAGFIGSPSMNFVEGNVVENGVETDNFEVGFDPAGIPSLAVGDQVSLGIRPEDVYLVDQIEDPDAPHLTDRIDVRTDVLEPMGDEIFVYLLLEEDQETSMEDQGMAGQLLMSVTPDTEIEGDEDVDVVLDRSKIHLFDTATGEALAHGVADLTGIGSEPAAGEVESDS</sequence>
<evidence type="ECO:0000313" key="13">
    <source>
        <dbReference type="Proteomes" id="UP001595925"/>
    </source>
</evidence>
<dbReference type="GO" id="GO:0022857">
    <property type="term" value="F:transmembrane transporter activity"/>
    <property type="evidence" value="ECO:0007669"/>
    <property type="project" value="UniProtKB-ARBA"/>
</dbReference>
<dbReference type="PANTHER" id="PTHR43875">
    <property type="entry name" value="MALTODEXTRIN IMPORT ATP-BINDING PROTEIN MSMX"/>
    <property type="match status" value="1"/>
</dbReference>
<comment type="caution">
    <text evidence="12">The sequence shown here is derived from an EMBL/GenBank/DDBJ whole genome shotgun (WGS) entry which is preliminary data.</text>
</comment>
<dbReference type="InterPro" id="IPR012340">
    <property type="entry name" value="NA-bd_OB-fold"/>
</dbReference>
<dbReference type="SMART" id="SM00382">
    <property type="entry name" value="AAA"/>
    <property type="match status" value="1"/>
</dbReference>
<dbReference type="GO" id="GO:1902495">
    <property type="term" value="C:transmembrane transporter complex"/>
    <property type="evidence" value="ECO:0007669"/>
    <property type="project" value="UniProtKB-ARBA"/>
</dbReference>
<evidence type="ECO:0000256" key="1">
    <source>
        <dbReference type="ARBA" id="ARBA00004202"/>
    </source>
</evidence>
<dbReference type="GO" id="GO:0005524">
    <property type="term" value="F:ATP binding"/>
    <property type="evidence" value="ECO:0007669"/>
    <property type="project" value="UniProtKB-KW"/>
</dbReference>
<name>A0ABD5QC48_9EURY</name>
<dbReference type="SUPFAM" id="SSF52540">
    <property type="entry name" value="P-loop containing nucleoside triphosphate hydrolases"/>
    <property type="match status" value="1"/>
</dbReference>
<evidence type="ECO:0000256" key="5">
    <source>
        <dbReference type="ARBA" id="ARBA00050355"/>
    </source>
</evidence>
<dbReference type="Proteomes" id="UP001595925">
    <property type="component" value="Unassembled WGS sequence"/>
</dbReference>
<evidence type="ECO:0000256" key="4">
    <source>
        <dbReference type="ARBA" id="ARBA00022840"/>
    </source>
</evidence>
<dbReference type="EMBL" id="JBHSJG010000018">
    <property type="protein sequence ID" value="MFC4987169.1"/>
    <property type="molecule type" value="Genomic_DNA"/>
</dbReference>
<dbReference type="Gene3D" id="2.40.50.140">
    <property type="entry name" value="Nucleic acid-binding proteins"/>
    <property type="match status" value="1"/>
</dbReference>
<dbReference type="InterPro" id="IPR008995">
    <property type="entry name" value="Mo/tungstate-bd_C_term_dom"/>
</dbReference>
<dbReference type="Pfam" id="PF17912">
    <property type="entry name" value="OB_MalK"/>
    <property type="match status" value="1"/>
</dbReference>
<evidence type="ECO:0000256" key="3">
    <source>
        <dbReference type="ARBA" id="ARBA00022741"/>
    </source>
</evidence>
<organism evidence="12 13">
    <name type="scientific">Saliphagus infecundisoli</name>
    <dbReference type="NCBI Taxonomy" id="1849069"/>
    <lineage>
        <taxon>Archaea</taxon>
        <taxon>Methanobacteriati</taxon>
        <taxon>Methanobacteriota</taxon>
        <taxon>Stenosarchaea group</taxon>
        <taxon>Halobacteria</taxon>
        <taxon>Halobacteriales</taxon>
        <taxon>Natrialbaceae</taxon>
        <taxon>Saliphagus</taxon>
    </lineage>
</organism>
<comment type="subcellular location">
    <subcellularLocation>
        <location evidence="1">Cell membrane</location>
        <topology evidence="1">Peripheral membrane protein</topology>
    </subcellularLocation>
</comment>
<dbReference type="InterPro" id="IPR003593">
    <property type="entry name" value="AAA+_ATPase"/>
</dbReference>
<evidence type="ECO:0000256" key="8">
    <source>
        <dbReference type="ARBA" id="ARBA00061029"/>
    </source>
</evidence>
<dbReference type="RefSeq" id="WP_224828531.1">
    <property type="nucleotide sequence ID" value="NZ_JAIVEF010000007.1"/>
</dbReference>
<dbReference type="Gene3D" id="3.40.50.300">
    <property type="entry name" value="P-loop containing nucleotide triphosphate hydrolases"/>
    <property type="match status" value="1"/>
</dbReference>
<keyword evidence="2" id="KW-0813">Transport</keyword>
<dbReference type="PROSITE" id="PS00211">
    <property type="entry name" value="ABC_TRANSPORTER_1"/>
    <property type="match status" value="1"/>
</dbReference>
<evidence type="ECO:0000256" key="9">
    <source>
        <dbReference type="ARBA" id="ARBA00065962"/>
    </source>
</evidence>
<reference evidence="12 13" key="1">
    <citation type="journal article" date="2019" name="Int. J. Syst. Evol. Microbiol.">
        <title>The Global Catalogue of Microorganisms (GCM) 10K type strain sequencing project: providing services to taxonomists for standard genome sequencing and annotation.</title>
        <authorList>
            <consortium name="The Broad Institute Genomics Platform"/>
            <consortium name="The Broad Institute Genome Sequencing Center for Infectious Disease"/>
            <person name="Wu L."/>
            <person name="Ma J."/>
        </authorList>
    </citation>
    <scope>NUCLEOTIDE SEQUENCE [LARGE SCALE GENOMIC DNA]</scope>
    <source>
        <strain evidence="12 13">CGMCC 1.15824</strain>
    </source>
</reference>
<feature type="domain" description="ABC transporter" evidence="11">
    <location>
        <begin position="4"/>
        <end position="234"/>
    </location>
</feature>
<comment type="similarity">
    <text evidence="8">Belongs to the ABC transporter superfamily. Carbohydrate uptake transporter-1 (CUT1) (TC 3.A.1.1) family.</text>
</comment>
<dbReference type="InterPro" id="IPR040582">
    <property type="entry name" value="OB_MalK-like"/>
</dbReference>
<keyword evidence="3" id="KW-0547">Nucleotide-binding</keyword>
<dbReference type="InterPro" id="IPR047641">
    <property type="entry name" value="ABC_transpr_MalK/UgpC-like"/>
</dbReference>
<dbReference type="PROSITE" id="PS50893">
    <property type="entry name" value="ABC_TRANSPORTER_2"/>
    <property type="match status" value="1"/>
</dbReference>
<dbReference type="PANTHER" id="PTHR43875:SF1">
    <property type="entry name" value="OSMOPROTECTIVE COMPOUNDS UPTAKE ATP-BINDING PROTEIN GGTA"/>
    <property type="match status" value="1"/>
</dbReference>
<dbReference type="GO" id="GO:0005886">
    <property type="term" value="C:plasma membrane"/>
    <property type="evidence" value="ECO:0007669"/>
    <property type="project" value="UniProtKB-SubCell"/>
</dbReference>
<dbReference type="InterPro" id="IPR027417">
    <property type="entry name" value="P-loop_NTPase"/>
</dbReference>
<dbReference type="AlphaFoldDB" id="A0ABD5QC48"/>
<evidence type="ECO:0000313" key="12">
    <source>
        <dbReference type="EMBL" id="MFC4987169.1"/>
    </source>
</evidence>
<evidence type="ECO:0000256" key="7">
    <source>
        <dbReference type="ARBA" id="ARBA00053454"/>
    </source>
</evidence>
<accession>A0ABD5QC48</accession>
<dbReference type="Gene3D" id="2.40.50.100">
    <property type="match status" value="1"/>
</dbReference>
<evidence type="ECO:0000256" key="6">
    <source>
        <dbReference type="ARBA" id="ARBA00051890"/>
    </source>
</evidence>